<accession>V4BX99</accession>
<dbReference type="RefSeq" id="XP_009055341.1">
    <property type="nucleotide sequence ID" value="XM_009057093.1"/>
</dbReference>
<feature type="transmembrane region" description="Helical" evidence="2">
    <location>
        <begin position="109"/>
        <end position="131"/>
    </location>
</feature>
<dbReference type="CTD" id="20235888"/>
<feature type="transmembrane region" description="Helical" evidence="2">
    <location>
        <begin position="12"/>
        <end position="40"/>
    </location>
</feature>
<dbReference type="KEGG" id="lgi:LOTGIDRAFT_153165"/>
<dbReference type="InterPro" id="IPR011701">
    <property type="entry name" value="MFS"/>
</dbReference>
<dbReference type="InterPro" id="IPR036259">
    <property type="entry name" value="MFS_trans_sf"/>
</dbReference>
<keyword evidence="2" id="KW-0812">Transmembrane</keyword>
<dbReference type="GO" id="GO:0008028">
    <property type="term" value="F:monocarboxylic acid transmembrane transporter activity"/>
    <property type="evidence" value="ECO:0007669"/>
    <property type="project" value="TreeGrafter"/>
</dbReference>
<dbReference type="Gene3D" id="1.20.1250.20">
    <property type="entry name" value="MFS general substrate transporter like domains"/>
    <property type="match status" value="1"/>
</dbReference>
<sequence length="518" mass="56489">MEDVNDRDEGWAWIVLLAACMNILLGSGLAFIGGMFQAVFLEQFKESVAYTAWVTALFSSLLQLTGPLSSLVANYLSCRSSVMIGSALLSFGLVLSSFANSIGVLMTTYGVIAGIGLGMTYTPSIVITNYYFHKKRNIMTGVVMASGGIGIFIMPLLNRYLLDVYSWRETLVIFAGISAQLCICGALMFPLHEFQNNMCITSKLPCCKTESQKNSYITENEAVLHPSVKGNVDLTPVNTSEHFKQPNPLLKPQNDISSTDSNSSFVSRKSKWKNSNGSILFNSQLFLSDYKRTHESEEKATSYFDGSNKFSFLWNKPFLAVCVNLLLTNAMYGAIAIHYPLWCQTQGATEKEVSFFLAFSGPGVTISRLLVGAFANVKNIDYLSIYCGLRMFGGVLICLIPLYGYSQTIGATVIMIISLYIAGLDSLNAGVTIDCVGLDQLASAFGVEMVCAGLGYLVMPPIVGAQALGSVAKAGVNISDAVKKSDELKELQLIRELRNKRLERQALEKQGKGFKIIG</sequence>
<evidence type="ECO:0000313" key="3">
    <source>
        <dbReference type="EMBL" id="ESO93709.1"/>
    </source>
</evidence>
<feature type="transmembrane region" description="Helical" evidence="2">
    <location>
        <begin position="83"/>
        <end position="103"/>
    </location>
</feature>
<dbReference type="PANTHER" id="PTHR11360">
    <property type="entry name" value="MONOCARBOXYLATE TRANSPORTER"/>
    <property type="match status" value="1"/>
</dbReference>
<protein>
    <recommendedName>
        <fullName evidence="5">Major facilitator superfamily (MFS) profile domain-containing protein</fullName>
    </recommendedName>
</protein>
<proteinExistence type="predicted"/>
<dbReference type="GeneID" id="20235888"/>
<feature type="transmembrane region" description="Helical" evidence="2">
    <location>
        <begin position="138"/>
        <end position="158"/>
    </location>
</feature>
<reference evidence="3 4" key="1">
    <citation type="journal article" date="2013" name="Nature">
        <title>Insights into bilaterian evolution from three spiralian genomes.</title>
        <authorList>
            <person name="Simakov O."/>
            <person name="Marletaz F."/>
            <person name="Cho S.J."/>
            <person name="Edsinger-Gonzales E."/>
            <person name="Havlak P."/>
            <person name="Hellsten U."/>
            <person name="Kuo D.H."/>
            <person name="Larsson T."/>
            <person name="Lv J."/>
            <person name="Arendt D."/>
            <person name="Savage R."/>
            <person name="Osoegawa K."/>
            <person name="de Jong P."/>
            <person name="Grimwood J."/>
            <person name="Chapman J.A."/>
            <person name="Shapiro H."/>
            <person name="Aerts A."/>
            <person name="Otillar R.P."/>
            <person name="Terry A.Y."/>
            <person name="Boore J.L."/>
            <person name="Grigoriev I.V."/>
            <person name="Lindberg D.R."/>
            <person name="Seaver E.C."/>
            <person name="Weisblat D.A."/>
            <person name="Putnam N.H."/>
            <person name="Rokhsar D.S."/>
        </authorList>
    </citation>
    <scope>NUCLEOTIDE SEQUENCE [LARGE SCALE GENOMIC DNA]</scope>
</reference>
<evidence type="ECO:0008006" key="5">
    <source>
        <dbReference type="Google" id="ProtNLM"/>
    </source>
</evidence>
<dbReference type="PROSITE" id="PS51257">
    <property type="entry name" value="PROKAR_LIPOPROTEIN"/>
    <property type="match status" value="1"/>
</dbReference>
<gene>
    <name evidence="3" type="ORF">LOTGIDRAFT_153165</name>
</gene>
<keyword evidence="4" id="KW-1185">Reference proteome</keyword>
<dbReference type="OrthoDB" id="6138557at2759"/>
<feature type="transmembrane region" description="Helical" evidence="2">
    <location>
        <begin position="318"/>
        <end position="341"/>
    </location>
</feature>
<dbReference type="InterPro" id="IPR050327">
    <property type="entry name" value="Proton-linked_MCT"/>
</dbReference>
<dbReference type="Pfam" id="PF07690">
    <property type="entry name" value="MFS_1"/>
    <property type="match status" value="1"/>
</dbReference>
<dbReference type="OMA" id="ITIHCAS"/>
<evidence type="ECO:0000313" key="4">
    <source>
        <dbReference type="Proteomes" id="UP000030746"/>
    </source>
</evidence>
<dbReference type="HOGENOM" id="CLU_001265_59_2_1"/>
<dbReference type="SUPFAM" id="SSF103473">
    <property type="entry name" value="MFS general substrate transporter"/>
    <property type="match status" value="1"/>
</dbReference>
<name>V4BX99_LOTGI</name>
<dbReference type="Proteomes" id="UP000030746">
    <property type="component" value="Unassembled WGS sequence"/>
</dbReference>
<evidence type="ECO:0000256" key="1">
    <source>
        <dbReference type="SAM" id="MobiDB-lite"/>
    </source>
</evidence>
<feature type="transmembrane region" description="Helical" evidence="2">
    <location>
        <begin position="52"/>
        <end position="76"/>
    </location>
</feature>
<feature type="transmembrane region" description="Helical" evidence="2">
    <location>
        <begin position="170"/>
        <end position="189"/>
    </location>
</feature>
<feature type="region of interest" description="Disordered" evidence="1">
    <location>
        <begin position="242"/>
        <end position="262"/>
    </location>
</feature>
<feature type="transmembrane region" description="Helical" evidence="2">
    <location>
        <begin position="353"/>
        <end position="371"/>
    </location>
</feature>
<feature type="transmembrane region" description="Helical" evidence="2">
    <location>
        <begin position="383"/>
        <end position="403"/>
    </location>
</feature>
<dbReference type="EMBL" id="KB201890">
    <property type="protein sequence ID" value="ESO93709.1"/>
    <property type="molecule type" value="Genomic_DNA"/>
</dbReference>
<evidence type="ECO:0000256" key="2">
    <source>
        <dbReference type="SAM" id="Phobius"/>
    </source>
</evidence>
<feature type="transmembrane region" description="Helical" evidence="2">
    <location>
        <begin position="441"/>
        <end position="459"/>
    </location>
</feature>
<keyword evidence="2" id="KW-1133">Transmembrane helix</keyword>
<keyword evidence="2" id="KW-0472">Membrane</keyword>
<organism evidence="3 4">
    <name type="scientific">Lottia gigantea</name>
    <name type="common">Giant owl limpet</name>
    <dbReference type="NCBI Taxonomy" id="225164"/>
    <lineage>
        <taxon>Eukaryota</taxon>
        <taxon>Metazoa</taxon>
        <taxon>Spiralia</taxon>
        <taxon>Lophotrochozoa</taxon>
        <taxon>Mollusca</taxon>
        <taxon>Gastropoda</taxon>
        <taxon>Patellogastropoda</taxon>
        <taxon>Lottioidea</taxon>
        <taxon>Lottiidae</taxon>
        <taxon>Lottia</taxon>
    </lineage>
</organism>
<feature type="transmembrane region" description="Helical" evidence="2">
    <location>
        <begin position="409"/>
        <end position="429"/>
    </location>
</feature>
<dbReference type="AlphaFoldDB" id="V4BX99"/>
<dbReference type="PANTHER" id="PTHR11360:SF260">
    <property type="entry name" value="MFS DOMAIN-CONTAINING PROTEIN"/>
    <property type="match status" value="1"/>
</dbReference>